<reference evidence="6 7" key="1">
    <citation type="submission" date="2016-10" db="EMBL/GenBank/DDBJ databases">
        <authorList>
            <person name="de Groot N.N."/>
        </authorList>
    </citation>
    <scope>NUCLEOTIDE SEQUENCE [LARGE SCALE GENOMIC DNA]</scope>
    <source>
        <strain evidence="6 7">DSM 21741</strain>
    </source>
</reference>
<dbReference type="PROSITE" id="PS50977">
    <property type="entry name" value="HTH_TETR_2"/>
    <property type="match status" value="1"/>
</dbReference>
<evidence type="ECO:0000313" key="7">
    <source>
        <dbReference type="Proteomes" id="UP000199092"/>
    </source>
</evidence>
<dbReference type="EMBL" id="LT629749">
    <property type="protein sequence ID" value="SDR81737.1"/>
    <property type="molecule type" value="Genomic_DNA"/>
</dbReference>
<keyword evidence="1" id="KW-0805">Transcription regulation</keyword>
<sequence>MGRWQPDARGRLQLAALELYGEQGFEQTTVADIAERAGVTERTFFRHFADKREVLFDGASELERRAVEAILVAPPSCPPVEAVGAGMAAAAAPLDEVRDYSRLRAAAIAGHASLQERELLKLAALTAAATAALHERGVPEPAATLAAEVGVAAFKVGFGWWIADDATDTLTACIRSALDQLRALTSQPATRAAADR</sequence>
<dbReference type="GO" id="GO:0000976">
    <property type="term" value="F:transcription cis-regulatory region binding"/>
    <property type="evidence" value="ECO:0007669"/>
    <property type="project" value="TreeGrafter"/>
</dbReference>
<dbReference type="InterPro" id="IPR050109">
    <property type="entry name" value="HTH-type_TetR-like_transc_reg"/>
</dbReference>
<proteinExistence type="predicted"/>
<keyword evidence="7" id="KW-1185">Reference proteome</keyword>
<dbReference type="InterPro" id="IPR023772">
    <property type="entry name" value="DNA-bd_HTH_TetR-type_CS"/>
</dbReference>
<keyword evidence="3" id="KW-0804">Transcription</keyword>
<dbReference type="PRINTS" id="PR00455">
    <property type="entry name" value="HTHTETR"/>
</dbReference>
<name>A0A1H1M4W4_9ACTN</name>
<dbReference type="PANTHER" id="PTHR30055">
    <property type="entry name" value="HTH-TYPE TRANSCRIPTIONAL REGULATOR RUTR"/>
    <property type="match status" value="1"/>
</dbReference>
<dbReference type="OrthoDB" id="4746440at2"/>
<feature type="DNA-binding region" description="H-T-H motif" evidence="4">
    <location>
        <begin position="29"/>
        <end position="48"/>
    </location>
</feature>
<dbReference type="InterPro" id="IPR009057">
    <property type="entry name" value="Homeodomain-like_sf"/>
</dbReference>
<evidence type="ECO:0000256" key="1">
    <source>
        <dbReference type="ARBA" id="ARBA00023015"/>
    </source>
</evidence>
<evidence type="ECO:0000256" key="3">
    <source>
        <dbReference type="ARBA" id="ARBA00023163"/>
    </source>
</evidence>
<organism evidence="6 7">
    <name type="scientific">Friedmanniella luteola</name>
    <dbReference type="NCBI Taxonomy" id="546871"/>
    <lineage>
        <taxon>Bacteria</taxon>
        <taxon>Bacillati</taxon>
        <taxon>Actinomycetota</taxon>
        <taxon>Actinomycetes</taxon>
        <taxon>Propionibacteriales</taxon>
        <taxon>Nocardioidaceae</taxon>
        <taxon>Friedmanniella</taxon>
    </lineage>
</organism>
<dbReference type="RefSeq" id="WP_091409826.1">
    <property type="nucleotide sequence ID" value="NZ_LT629749.1"/>
</dbReference>
<evidence type="ECO:0000256" key="4">
    <source>
        <dbReference type="PROSITE-ProRule" id="PRU00335"/>
    </source>
</evidence>
<evidence type="ECO:0000256" key="2">
    <source>
        <dbReference type="ARBA" id="ARBA00023125"/>
    </source>
</evidence>
<gene>
    <name evidence="6" type="ORF">SAMN04488543_0545</name>
</gene>
<dbReference type="Proteomes" id="UP000199092">
    <property type="component" value="Chromosome I"/>
</dbReference>
<evidence type="ECO:0000259" key="5">
    <source>
        <dbReference type="PROSITE" id="PS50977"/>
    </source>
</evidence>
<dbReference type="SUPFAM" id="SSF46689">
    <property type="entry name" value="Homeodomain-like"/>
    <property type="match status" value="1"/>
</dbReference>
<dbReference type="Gene3D" id="1.10.357.10">
    <property type="entry name" value="Tetracycline Repressor, domain 2"/>
    <property type="match status" value="1"/>
</dbReference>
<keyword evidence="2 4" id="KW-0238">DNA-binding</keyword>
<feature type="domain" description="HTH tetR-type" evidence="5">
    <location>
        <begin position="6"/>
        <end position="66"/>
    </location>
</feature>
<dbReference type="PANTHER" id="PTHR30055:SF238">
    <property type="entry name" value="MYCOFACTOCIN BIOSYNTHESIS TRANSCRIPTIONAL REGULATOR MFTR-RELATED"/>
    <property type="match status" value="1"/>
</dbReference>
<evidence type="ECO:0000313" key="6">
    <source>
        <dbReference type="EMBL" id="SDR81737.1"/>
    </source>
</evidence>
<dbReference type="InterPro" id="IPR001647">
    <property type="entry name" value="HTH_TetR"/>
</dbReference>
<dbReference type="Pfam" id="PF00440">
    <property type="entry name" value="TetR_N"/>
    <property type="match status" value="1"/>
</dbReference>
<dbReference type="AlphaFoldDB" id="A0A1H1M4W4"/>
<dbReference type="STRING" id="546871.SAMN04488543_0545"/>
<dbReference type="GO" id="GO:0003700">
    <property type="term" value="F:DNA-binding transcription factor activity"/>
    <property type="evidence" value="ECO:0007669"/>
    <property type="project" value="TreeGrafter"/>
</dbReference>
<dbReference type="PROSITE" id="PS01081">
    <property type="entry name" value="HTH_TETR_1"/>
    <property type="match status" value="1"/>
</dbReference>
<accession>A0A1H1M4W4</accession>
<protein>
    <submittedName>
        <fullName evidence="6">DNA-binding transcriptional regulator, AcrR family</fullName>
    </submittedName>
</protein>